<accession>A0A0D0E5B6</accession>
<dbReference type="AlphaFoldDB" id="A0A0D0E5B6"/>
<gene>
    <name evidence="1" type="ORF">PAXRUDRAFT_146831</name>
</gene>
<dbReference type="OrthoDB" id="3261594at2759"/>
<dbReference type="InParanoid" id="A0A0D0E5B6"/>
<dbReference type="HOGENOM" id="CLU_007337_1_2_1"/>
<name>A0A0D0E5B6_9AGAM</name>
<dbReference type="Proteomes" id="UP000054538">
    <property type="component" value="Unassembled WGS sequence"/>
</dbReference>
<organism evidence="1 2">
    <name type="scientific">Paxillus rubicundulus Ve08.2h10</name>
    <dbReference type="NCBI Taxonomy" id="930991"/>
    <lineage>
        <taxon>Eukaryota</taxon>
        <taxon>Fungi</taxon>
        <taxon>Dikarya</taxon>
        <taxon>Basidiomycota</taxon>
        <taxon>Agaricomycotina</taxon>
        <taxon>Agaricomycetes</taxon>
        <taxon>Agaricomycetidae</taxon>
        <taxon>Boletales</taxon>
        <taxon>Paxilineae</taxon>
        <taxon>Paxillaceae</taxon>
        <taxon>Paxillus</taxon>
    </lineage>
</organism>
<protein>
    <submittedName>
        <fullName evidence="1">Uncharacterized protein</fullName>
    </submittedName>
</protein>
<dbReference type="EMBL" id="KN825257">
    <property type="protein sequence ID" value="KIK92660.1"/>
    <property type="molecule type" value="Genomic_DNA"/>
</dbReference>
<evidence type="ECO:0000313" key="2">
    <source>
        <dbReference type="Proteomes" id="UP000054538"/>
    </source>
</evidence>
<proteinExistence type="predicted"/>
<sequence>MCLETCVGFTGPFTDLETCPVSSCCASRWDPGRLCASNGHVKVAAKKFTTIPLGPQLQAQYRDPHSARAMHYLYECTQEIIMHLWETGEIPVIDNITMGLDYLSPVLHGDIKENDIVLMVSLDSAQLYEHKDSDCWMYIWIIVNLAPDQRYQKIHDHPGRFIPGPNKPKNLDSFLCIGVRHIAALQKEGLKFWDADCNLVFCSNLYLLFPTADGPGLVYWDGMVGHSGKNGCRIYCGVVSCRKTNGRHYYPVLIKP</sequence>
<reference evidence="2" key="2">
    <citation type="submission" date="2015-01" db="EMBL/GenBank/DDBJ databases">
        <title>Evolutionary Origins and Diversification of the Mycorrhizal Mutualists.</title>
        <authorList>
            <consortium name="DOE Joint Genome Institute"/>
            <consortium name="Mycorrhizal Genomics Consortium"/>
            <person name="Kohler A."/>
            <person name="Kuo A."/>
            <person name="Nagy L.G."/>
            <person name="Floudas D."/>
            <person name="Copeland A."/>
            <person name="Barry K.W."/>
            <person name="Cichocki N."/>
            <person name="Veneault-Fourrey C."/>
            <person name="LaButti K."/>
            <person name="Lindquist E.A."/>
            <person name="Lipzen A."/>
            <person name="Lundell T."/>
            <person name="Morin E."/>
            <person name="Murat C."/>
            <person name="Riley R."/>
            <person name="Ohm R."/>
            <person name="Sun H."/>
            <person name="Tunlid A."/>
            <person name="Henrissat B."/>
            <person name="Grigoriev I.V."/>
            <person name="Hibbett D.S."/>
            <person name="Martin F."/>
        </authorList>
    </citation>
    <scope>NUCLEOTIDE SEQUENCE [LARGE SCALE GENOMIC DNA]</scope>
    <source>
        <strain evidence="2">Ve08.2h10</strain>
    </source>
</reference>
<evidence type="ECO:0000313" key="1">
    <source>
        <dbReference type="EMBL" id="KIK92660.1"/>
    </source>
</evidence>
<reference evidence="1 2" key="1">
    <citation type="submission" date="2014-04" db="EMBL/GenBank/DDBJ databases">
        <authorList>
            <consortium name="DOE Joint Genome Institute"/>
            <person name="Kuo A."/>
            <person name="Kohler A."/>
            <person name="Jargeat P."/>
            <person name="Nagy L.G."/>
            <person name="Floudas D."/>
            <person name="Copeland A."/>
            <person name="Barry K.W."/>
            <person name="Cichocki N."/>
            <person name="Veneault-Fourrey C."/>
            <person name="LaButti K."/>
            <person name="Lindquist E.A."/>
            <person name="Lipzen A."/>
            <person name="Lundell T."/>
            <person name="Morin E."/>
            <person name="Murat C."/>
            <person name="Sun H."/>
            <person name="Tunlid A."/>
            <person name="Henrissat B."/>
            <person name="Grigoriev I.V."/>
            <person name="Hibbett D.S."/>
            <person name="Martin F."/>
            <person name="Nordberg H.P."/>
            <person name="Cantor M.N."/>
            <person name="Hua S.X."/>
        </authorList>
    </citation>
    <scope>NUCLEOTIDE SEQUENCE [LARGE SCALE GENOMIC DNA]</scope>
    <source>
        <strain evidence="1 2">Ve08.2h10</strain>
    </source>
</reference>
<keyword evidence="2" id="KW-1185">Reference proteome</keyword>